<reference evidence="1" key="1">
    <citation type="submission" date="2023-10" db="EMBL/GenBank/DDBJ databases">
        <authorList>
            <person name="Chen Y."/>
            <person name="Shah S."/>
            <person name="Dougan E. K."/>
            <person name="Thang M."/>
            <person name="Chan C."/>
        </authorList>
    </citation>
    <scope>NUCLEOTIDE SEQUENCE [LARGE SCALE GENOMIC DNA]</scope>
</reference>
<sequence>MMIKFTDRSIQVGAEAVEGDVQYILELAGVEQSGFQDEIGTAPIARVKAELMWPWWLLGATRDVTVAYLQRCPRAPECPRCPLACAACPTCSRLAPASVTCPECPSLTCPAVAGIGEGEECDTWGAFLRGLVFGVVAGGVGSFVVSKAVSYAMGWLRYVGDDLVRQRWVSGRVALSAPDAGWDIVPRGMNAARVYRFAQEPSAVEKQAYLRDAELLAVQRCQQIAAQLGRPDLLTSLGAYCYGDVMNGHTPSAAAVHGRDLHVLADGTAIFVEEVAPTSLEAFMGRAEGFGRDWLVTGPREVFWCTDFVNNEEMGIDGHRDRIRAVAKLEWIQWGVQDHFQCSQFIRLLLQSGQCDGATLQACEAIFRRMLTIEYSYLEKGREREGANRSGRLSIEGQTHFSWSTRLISSPMVCPD</sequence>
<evidence type="ECO:0000313" key="1">
    <source>
        <dbReference type="EMBL" id="CAK0870695.1"/>
    </source>
</evidence>
<feature type="non-terminal residue" evidence="1">
    <location>
        <position position="416"/>
    </location>
</feature>
<keyword evidence="2" id="KW-1185">Reference proteome</keyword>
<gene>
    <name evidence="1" type="ORF">PCOR1329_LOCUS56730</name>
</gene>
<comment type="caution">
    <text evidence="1">The sequence shown here is derived from an EMBL/GenBank/DDBJ whole genome shotgun (WGS) entry which is preliminary data.</text>
</comment>
<accession>A0ABN9VD91</accession>
<dbReference type="Proteomes" id="UP001189429">
    <property type="component" value="Unassembled WGS sequence"/>
</dbReference>
<organism evidence="1 2">
    <name type="scientific">Prorocentrum cordatum</name>
    <dbReference type="NCBI Taxonomy" id="2364126"/>
    <lineage>
        <taxon>Eukaryota</taxon>
        <taxon>Sar</taxon>
        <taxon>Alveolata</taxon>
        <taxon>Dinophyceae</taxon>
        <taxon>Prorocentrales</taxon>
        <taxon>Prorocentraceae</taxon>
        <taxon>Prorocentrum</taxon>
    </lineage>
</organism>
<proteinExistence type="predicted"/>
<dbReference type="EMBL" id="CAUYUJ010016986">
    <property type="protein sequence ID" value="CAK0870695.1"/>
    <property type="molecule type" value="Genomic_DNA"/>
</dbReference>
<protein>
    <submittedName>
        <fullName evidence="1">Uncharacterized protein</fullName>
    </submittedName>
</protein>
<name>A0ABN9VD91_9DINO</name>
<evidence type="ECO:0000313" key="2">
    <source>
        <dbReference type="Proteomes" id="UP001189429"/>
    </source>
</evidence>